<feature type="region of interest" description="Disordered" evidence="1">
    <location>
        <begin position="76"/>
        <end position="96"/>
    </location>
</feature>
<dbReference type="AlphaFoldDB" id="A0A5K3EF48"/>
<name>A0A5K3EF48_MESCO</name>
<organism evidence="2">
    <name type="scientific">Mesocestoides corti</name>
    <name type="common">Flatworm</name>
    <dbReference type="NCBI Taxonomy" id="53468"/>
    <lineage>
        <taxon>Eukaryota</taxon>
        <taxon>Metazoa</taxon>
        <taxon>Spiralia</taxon>
        <taxon>Lophotrochozoa</taxon>
        <taxon>Platyhelminthes</taxon>
        <taxon>Cestoda</taxon>
        <taxon>Eucestoda</taxon>
        <taxon>Cyclophyllidea</taxon>
        <taxon>Mesocestoididae</taxon>
        <taxon>Mesocestoides</taxon>
    </lineage>
</organism>
<sequence>MQERRVDNALSHSASHDVAAVAVEAAARMLGLAWACARVQFAQVARRRCLLLACVCVCVCLRRHTSKPDSQWTAETASSSSFSLQRHSTHLTHLAP</sequence>
<accession>A0A5K3EF48</accession>
<feature type="compositionally biased region" description="Polar residues" evidence="1">
    <location>
        <begin position="76"/>
        <end position="86"/>
    </location>
</feature>
<reference evidence="2" key="1">
    <citation type="submission" date="2019-11" db="UniProtKB">
        <authorList>
            <consortium name="WormBaseParasite"/>
        </authorList>
    </citation>
    <scope>IDENTIFICATION</scope>
</reference>
<evidence type="ECO:0000256" key="1">
    <source>
        <dbReference type="SAM" id="MobiDB-lite"/>
    </source>
</evidence>
<proteinExistence type="predicted"/>
<evidence type="ECO:0000313" key="2">
    <source>
        <dbReference type="WBParaSite" id="MCU_000056-RA"/>
    </source>
</evidence>
<dbReference type="WBParaSite" id="MCU_000056-RA">
    <property type="protein sequence ID" value="MCU_000056-RA"/>
    <property type="gene ID" value="MCU_000056"/>
</dbReference>
<protein>
    <submittedName>
        <fullName evidence="2">Secreted protein</fullName>
    </submittedName>
</protein>